<sequence length="644" mass="73258">MDCYSAPQRLRAGLTSPARIASESRGLNELETAEQSSGRAHSVYRSSTLMSDKELDIKRMFAPHAHAQYRSRPATNRKINFEAHDLHHLRRRRYRLTRQFKGPLILGFDPPLRLQTEARKDETKEGGKCKLPSAESEIHQTSKRKDGPAASAFALPINVPYGRRPFRTRGYDLRDGGVLTVYDPTLFFGVESNTYISALLSATVLVTQSCRANSTPDIKPQRSRWTSPPSPPSPARTNNNHECHLSLHYDLNHVSSNNFSLQIPTFDQKHHQTNRSNTFSKPPSLLLLRMYYSWRSGLSTSLQHPTSTHDPYRREARTTRTKEGTKQHLSHLSIASIFIRLHLQVRERDLGKPRRAPERRCCLSLVFSASSRKALGRRGAEAQTGFEIMFKCSRDGWGIKNKVRNGPPWAWSFRMILLYSTFSIRHQHVYHESPTSYIDVTQAEVFAADRRSVTNKRIALLADPSAKKSSTEERPQHCRCYCYHWQELGKPGNDLLALDTLRLMVRYDGFHSDRKRALYDEDSALKAGFRVVTLGSDDGMNIADGDADRQSSPSLISPNSQISRRSLPTVYECRASSSPRFDVRTEAVMDIKISGLYSRVEHALFLASPIPRHHHRRDNRQGDVREASGNQTIAYHDCCPRQLA</sequence>
<feature type="region of interest" description="Disordered" evidence="1">
    <location>
        <begin position="303"/>
        <end position="326"/>
    </location>
</feature>
<feature type="region of interest" description="Disordered" evidence="1">
    <location>
        <begin position="119"/>
        <end position="149"/>
    </location>
</feature>
<organism evidence="2 3">
    <name type="scientific">Schizopora paradoxa</name>
    <dbReference type="NCBI Taxonomy" id="27342"/>
    <lineage>
        <taxon>Eukaryota</taxon>
        <taxon>Fungi</taxon>
        <taxon>Dikarya</taxon>
        <taxon>Basidiomycota</taxon>
        <taxon>Agaricomycotina</taxon>
        <taxon>Agaricomycetes</taxon>
        <taxon>Hymenochaetales</taxon>
        <taxon>Schizoporaceae</taxon>
        <taxon>Schizopora</taxon>
    </lineage>
</organism>
<feature type="compositionally biased region" description="Basic and acidic residues" evidence="1">
    <location>
        <begin position="136"/>
        <end position="147"/>
    </location>
</feature>
<dbReference type="EMBL" id="KQ086013">
    <property type="protein sequence ID" value="KLO10920.1"/>
    <property type="molecule type" value="Genomic_DNA"/>
</dbReference>
<protein>
    <submittedName>
        <fullName evidence="2">Uncharacterized protein</fullName>
    </submittedName>
</protein>
<proteinExistence type="predicted"/>
<evidence type="ECO:0000313" key="2">
    <source>
        <dbReference type="EMBL" id="KLO10920.1"/>
    </source>
</evidence>
<evidence type="ECO:0000313" key="3">
    <source>
        <dbReference type="Proteomes" id="UP000053477"/>
    </source>
</evidence>
<feature type="region of interest" description="Disordered" evidence="1">
    <location>
        <begin position="213"/>
        <end position="241"/>
    </location>
</feature>
<keyword evidence="3" id="KW-1185">Reference proteome</keyword>
<dbReference type="AlphaFoldDB" id="A0A0H2RGF3"/>
<name>A0A0H2RGF3_9AGAM</name>
<accession>A0A0H2RGF3</accession>
<reference evidence="2 3" key="1">
    <citation type="submission" date="2015-04" db="EMBL/GenBank/DDBJ databases">
        <title>Complete genome sequence of Schizopora paradoxa KUC8140, a cosmopolitan wood degrader in East Asia.</title>
        <authorList>
            <consortium name="DOE Joint Genome Institute"/>
            <person name="Min B."/>
            <person name="Park H."/>
            <person name="Jang Y."/>
            <person name="Kim J.-J."/>
            <person name="Kim K.H."/>
            <person name="Pangilinan J."/>
            <person name="Lipzen A."/>
            <person name="Riley R."/>
            <person name="Grigoriev I.V."/>
            <person name="Spatafora J.W."/>
            <person name="Choi I.-G."/>
        </authorList>
    </citation>
    <scope>NUCLEOTIDE SEQUENCE [LARGE SCALE GENOMIC DNA]</scope>
    <source>
        <strain evidence="2 3">KUC8140</strain>
    </source>
</reference>
<dbReference type="InParanoid" id="A0A0H2RGF3"/>
<feature type="compositionally biased region" description="Basic and acidic residues" evidence="1">
    <location>
        <begin position="310"/>
        <end position="326"/>
    </location>
</feature>
<dbReference type="Proteomes" id="UP000053477">
    <property type="component" value="Unassembled WGS sequence"/>
</dbReference>
<feature type="compositionally biased region" description="Basic and acidic residues" evidence="1">
    <location>
        <begin position="119"/>
        <end position="128"/>
    </location>
</feature>
<evidence type="ECO:0000256" key="1">
    <source>
        <dbReference type="SAM" id="MobiDB-lite"/>
    </source>
</evidence>
<gene>
    <name evidence="2" type="ORF">SCHPADRAFT_891983</name>
</gene>